<evidence type="ECO:0000256" key="7">
    <source>
        <dbReference type="ARBA" id="ARBA00023157"/>
    </source>
</evidence>
<name>A0AAD9UEP9_RIDPI</name>
<dbReference type="PRINTS" id="PR00663">
    <property type="entry name" value="GALANINR"/>
</dbReference>
<evidence type="ECO:0000256" key="11">
    <source>
        <dbReference type="SAM" id="Phobius"/>
    </source>
</evidence>
<gene>
    <name evidence="13" type="ORF">NP493_193g02029</name>
</gene>
<accession>A0AAD9UEP9</accession>
<dbReference type="EMBL" id="JAODUO010000191">
    <property type="protein sequence ID" value="KAK2186707.1"/>
    <property type="molecule type" value="Genomic_DNA"/>
</dbReference>
<comment type="subcellular location">
    <subcellularLocation>
        <location evidence="1">Cell membrane</location>
        <topology evidence="1">Multi-pass membrane protein</topology>
    </subcellularLocation>
</comment>
<keyword evidence="5" id="KW-0297">G-protein coupled receptor</keyword>
<feature type="transmembrane region" description="Helical" evidence="11">
    <location>
        <begin position="34"/>
        <end position="64"/>
    </location>
</feature>
<dbReference type="InterPro" id="IPR000276">
    <property type="entry name" value="GPCR_Rhodpsn"/>
</dbReference>
<evidence type="ECO:0000256" key="4">
    <source>
        <dbReference type="ARBA" id="ARBA00022989"/>
    </source>
</evidence>
<dbReference type="InterPro" id="IPR017452">
    <property type="entry name" value="GPCR_Rhodpsn_7TM"/>
</dbReference>
<protein>
    <recommendedName>
        <fullName evidence="12">G-protein coupled receptors family 1 profile domain-containing protein</fullName>
    </recommendedName>
</protein>
<dbReference type="PROSITE" id="PS50262">
    <property type="entry name" value="G_PROTEIN_RECEP_F1_2"/>
    <property type="match status" value="1"/>
</dbReference>
<feature type="transmembrane region" description="Helical" evidence="11">
    <location>
        <begin position="288"/>
        <end position="309"/>
    </location>
</feature>
<feature type="transmembrane region" description="Helical" evidence="11">
    <location>
        <begin position="155"/>
        <end position="174"/>
    </location>
</feature>
<dbReference type="AlphaFoldDB" id="A0AAD9UEP9"/>
<dbReference type="PANTHER" id="PTHR45695">
    <property type="entry name" value="LEUCOKININ RECEPTOR-RELATED"/>
    <property type="match status" value="1"/>
</dbReference>
<keyword evidence="9" id="KW-0325">Glycoprotein</keyword>
<dbReference type="GO" id="GO:0004930">
    <property type="term" value="F:G protein-coupled receptor activity"/>
    <property type="evidence" value="ECO:0007669"/>
    <property type="project" value="UniProtKB-KW"/>
</dbReference>
<keyword evidence="4 11" id="KW-1133">Transmembrane helix</keyword>
<keyword evidence="10" id="KW-0807">Transducer</keyword>
<evidence type="ECO:0000256" key="6">
    <source>
        <dbReference type="ARBA" id="ARBA00023136"/>
    </source>
</evidence>
<dbReference type="SMART" id="SM01381">
    <property type="entry name" value="7TM_GPCR_Srsx"/>
    <property type="match status" value="1"/>
</dbReference>
<evidence type="ECO:0000256" key="3">
    <source>
        <dbReference type="ARBA" id="ARBA00022692"/>
    </source>
</evidence>
<evidence type="ECO:0000256" key="5">
    <source>
        <dbReference type="ARBA" id="ARBA00023040"/>
    </source>
</evidence>
<evidence type="ECO:0000256" key="1">
    <source>
        <dbReference type="ARBA" id="ARBA00004651"/>
    </source>
</evidence>
<sequence length="364" mass="41492">MSAITYDVTDNVTLARDGINVTYNMTNERSQFDFMLYSIIVPILFGLITLIGTLGNSLVIYVILSENRMRTVTNLLLLNLAFADLSFVLICPPFTAHQFVTAVWPFGDVICKLMHYLLNVTAYVTVYTLVLISAIRYMTIVHNVRTARLRTKPRVVLMIAAIWVVMLVVNVPILRSYGVQEVPSGVLECENYGRQVAQRLYATFFAFAYLVPLSVIGVLSVFILHHIQRQRPAMINKKTKSQHKKRQASRLIILVVVIFALFWLPVHIHLLVAYYGRLPQSAVYQGVSVMWNCLAYFNSCVNPIIYNFASQEFRERFRKVLSCRPAARGSTSQTDDMTVETRVAIHDNGIQLTTSMKYREDDDD</sequence>
<feature type="transmembrane region" description="Helical" evidence="11">
    <location>
        <begin position="248"/>
        <end position="276"/>
    </location>
</feature>
<evidence type="ECO:0000256" key="10">
    <source>
        <dbReference type="ARBA" id="ARBA00023224"/>
    </source>
</evidence>
<feature type="domain" description="G-protein coupled receptors family 1 profile" evidence="12">
    <location>
        <begin position="55"/>
        <end position="306"/>
    </location>
</feature>
<dbReference type="GO" id="GO:0005886">
    <property type="term" value="C:plasma membrane"/>
    <property type="evidence" value="ECO:0007669"/>
    <property type="project" value="UniProtKB-SubCell"/>
</dbReference>
<keyword evidence="6 11" id="KW-0472">Membrane</keyword>
<feature type="transmembrane region" description="Helical" evidence="11">
    <location>
        <begin position="200"/>
        <end position="227"/>
    </location>
</feature>
<proteinExistence type="predicted"/>
<evidence type="ECO:0000256" key="2">
    <source>
        <dbReference type="ARBA" id="ARBA00022475"/>
    </source>
</evidence>
<organism evidence="13 14">
    <name type="scientific">Ridgeia piscesae</name>
    <name type="common">Tubeworm</name>
    <dbReference type="NCBI Taxonomy" id="27915"/>
    <lineage>
        <taxon>Eukaryota</taxon>
        <taxon>Metazoa</taxon>
        <taxon>Spiralia</taxon>
        <taxon>Lophotrochozoa</taxon>
        <taxon>Annelida</taxon>
        <taxon>Polychaeta</taxon>
        <taxon>Sedentaria</taxon>
        <taxon>Canalipalpata</taxon>
        <taxon>Sabellida</taxon>
        <taxon>Siboglinidae</taxon>
        <taxon>Ridgeia</taxon>
    </lineage>
</organism>
<feature type="transmembrane region" description="Helical" evidence="11">
    <location>
        <begin position="76"/>
        <end position="96"/>
    </location>
</feature>
<dbReference type="InterPro" id="IPR000405">
    <property type="entry name" value="Galanin_rcpt"/>
</dbReference>
<comment type="caution">
    <text evidence="13">The sequence shown here is derived from an EMBL/GenBank/DDBJ whole genome shotgun (WGS) entry which is preliminary data.</text>
</comment>
<dbReference type="Gene3D" id="1.20.1070.10">
    <property type="entry name" value="Rhodopsin 7-helix transmembrane proteins"/>
    <property type="match status" value="1"/>
</dbReference>
<keyword evidence="3 11" id="KW-0812">Transmembrane</keyword>
<evidence type="ECO:0000256" key="8">
    <source>
        <dbReference type="ARBA" id="ARBA00023170"/>
    </source>
</evidence>
<evidence type="ECO:0000259" key="12">
    <source>
        <dbReference type="PROSITE" id="PS50262"/>
    </source>
</evidence>
<feature type="transmembrane region" description="Helical" evidence="11">
    <location>
        <begin position="116"/>
        <end position="135"/>
    </location>
</feature>
<evidence type="ECO:0000313" key="14">
    <source>
        <dbReference type="Proteomes" id="UP001209878"/>
    </source>
</evidence>
<keyword evidence="8" id="KW-0675">Receptor</keyword>
<dbReference type="PANTHER" id="PTHR45695:SF23">
    <property type="entry name" value="GALANIN-LIKE G-PROTEIN COUPLED RECEPTOR NPR-9"/>
    <property type="match status" value="1"/>
</dbReference>
<dbReference type="SUPFAM" id="SSF81321">
    <property type="entry name" value="Family A G protein-coupled receptor-like"/>
    <property type="match status" value="1"/>
</dbReference>
<keyword evidence="14" id="KW-1185">Reference proteome</keyword>
<evidence type="ECO:0000256" key="9">
    <source>
        <dbReference type="ARBA" id="ARBA00023180"/>
    </source>
</evidence>
<dbReference type="Proteomes" id="UP001209878">
    <property type="component" value="Unassembled WGS sequence"/>
</dbReference>
<keyword evidence="7" id="KW-1015">Disulfide bond</keyword>
<dbReference type="CDD" id="cd15096">
    <property type="entry name" value="7tmA_AstA_R_insect"/>
    <property type="match status" value="1"/>
</dbReference>
<evidence type="ECO:0000313" key="13">
    <source>
        <dbReference type="EMBL" id="KAK2186707.1"/>
    </source>
</evidence>
<dbReference type="PRINTS" id="PR00237">
    <property type="entry name" value="GPCRRHODOPSN"/>
</dbReference>
<dbReference type="Pfam" id="PF00001">
    <property type="entry name" value="7tm_1"/>
    <property type="match status" value="1"/>
</dbReference>
<keyword evidence="2" id="KW-1003">Cell membrane</keyword>
<reference evidence="13" key="1">
    <citation type="journal article" date="2023" name="Mol. Biol. Evol.">
        <title>Third-Generation Sequencing Reveals the Adaptive Role of the Epigenome in Three Deep-Sea Polychaetes.</title>
        <authorList>
            <person name="Perez M."/>
            <person name="Aroh O."/>
            <person name="Sun Y."/>
            <person name="Lan Y."/>
            <person name="Juniper S.K."/>
            <person name="Young C.R."/>
            <person name="Angers B."/>
            <person name="Qian P.Y."/>
        </authorList>
    </citation>
    <scope>NUCLEOTIDE SEQUENCE</scope>
    <source>
        <strain evidence="13">R07B-5</strain>
    </source>
</reference>